<feature type="transmembrane region" description="Helical" evidence="1">
    <location>
        <begin position="310"/>
        <end position="327"/>
    </location>
</feature>
<proteinExistence type="predicted"/>
<sequence length="359" mass="41138">MFLNTVYVNSSAYISYYISRKYFNQKIADYCFFFYVILILFSPFFLTMYTDILALPLLSVQIGLALALLRTDNLSKVAKITSLLGIVTGIAYFLRPTALVLIIAIIVCLLFYKNWKKILLAILIFVISFGLIFSGGNFIKNNQTEIQLVEGNGLSKTALVFVDLGLTFTGTDQEDMKNNLLQYIEESKRDDYNNGMFATENVLKDIKRRLADYNLLTFSAHILVKLGATVMDGSLGWTYFENLEFEKTPYISPLYEKIKDNQLLTVIRHTLITKDTRGYQILFTIEQLTWLILLYGLALSIKIYKEVEEVNFLQLTIFGGMLFLMIFEGGKTRYLIQFLPQIILLSSLGLYGRVIEDTE</sequence>
<dbReference type="EMBL" id="FMXP01000020">
    <property type="protein sequence ID" value="SDB30484.1"/>
    <property type="molecule type" value="Genomic_DNA"/>
</dbReference>
<feature type="transmembrane region" description="Helical" evidence="1">
    <location>
        <begin position="52"/>
        <end position="71"/>
    </location>
</feature>
<organism evidence="2 3">
    <name type="scientific">Streptococcus henryi</name>
    <dbReference type="NCBI Taxonomy" id="439219"/>
    <lineage>
        <taxon>Bacteria</taxon>
        <taxon>Bacillati</taxon>
        <taxon>Bacillota</taxon>
        <taxon>Bacilli</taxon>
        <taxon>Lactobacillales</taxon>
        <taxon>Streptococcaceae</taxon>
        <taxon>Streptococcus</taxon>
    </lineage>
</organism>
<reference evidence="2 3" key="1">
    <citation type="submission" date="2016-10" db="EMBL/GenBank/DDBJ databases">
        <authorList>
            <person name="de Groot N.N."/>
        </authorList>
    </citation>
    <scope>NUCLEOTIDE SEQUENCE [LARGE SCALE GENOMIC DNA]</scope>
    <source>
        <strain evidence="2 3">A-4</strain>
    </source>
</reference>
<dbReference type="AlphaFoldDB" id="A0A1G6CC96"/>
<feature type="transmembrane region" description="Helical" evidence="1">
    <location>
        <begin position="83"/>
        <end position="112"/>
    </location>
</feature>
<evidence type="ECO:0000313" key="3">
    <source>
        <dbReference type="Proteomes" id="UP000182508"/>
    </source>
</evidence>
<keyword evidence="1" id="KW-0472">Membrane</keyword>
<name>A0A1G6CC96_9STRE</name>
<feature type="transmembrane region" description="Helical" evidence="1">
    <location>
        <begin position="118"/>
        <end position="139"/>
    </location>
</feature>
<protein>
    <submittedName>
        <fullName evidence="2">Conserved hypothetical integral membrane protein</fullName>
    </submittedName>
</protein>
<dbReference type="STRING" id="439219.SAMN02910293_01517"/>
<keyword evidence="1" id="KW-0812">Transmembrane</keyword>
<evidence type="ECO:0000256" key="1">
    <source>
        <dbReference type="SAM" id="Phobius"/>
    </source>
</evidence>
<feature type="transmembrane region" description="Helical" evidence="1">
    <location>
        <begin position="27"/>
        <end position="46"/>
    </location>
</feature>
<keyword evidence="1" id="KW-1133">Transmembrane helix</keyword>
<accession>A0A1G6CC96</accession>
<gene>
    <name evidence="2" type="ORF">SAMN02910293_01517</name>
</gene>
<keyword evidence="3" id="KW-1185">Reference proteome</keyword>
<evidence type="ECO:0000313" key="2">
    <source>
        <dbReference type="EMBL" id="SDB30484.1"/>
    </source>
</evidence>
<feature type="transmembrane region" description="Helical" evidence="1">
    <location>
        <begin position="281"/>
        <end position="304"/>
    </location>
</feature>
<dbReference type="Proteomes" id="UP000182508">
    <property type="component" value="Unassembled WGS sequence"/>
</dbReference>